<dbReference type="EMBL" id="KE345646">
    <property type="protein sequence ID" value="EXC10624.1"/>
    <property type="molecule type" value="Genomic_DNA"/>
</dbReference>
<proteinExistence type="predicted"/>
<reference evidence="2" key="1">
    <citation type="submission" date="2013-01" db="EMBL/GenBank/DDBJ databases">
        <title>Draft Genome Sequence of a Mulberry Tree, Morus notabilis C.K. Schneid.</title>
        <authorList>
            <person name="He N."/>
            <person name="Zhao S."/>
        </authorList>
    </citation>
    <scope>NUCLEOTIDE SEQUENCE</scope>
</reference>
<accession>W9RU15</accession>
<gene>
    <name evidence="1" type="ORF">L484_025205</name>
</gene>
<evidence type="ECO:0000313" key="1">
    <source>
        <dbReference type="EMBL" id="EXC10624.1"/>
    </source>
</evidence>
<keyword evidence="2" id="KW-1185">Reference proteome</keyword>
<organism evidence="1 2">
    <name type="scientific">Morus notabilis</name>
    <dbReference type="NCBI Taxonomy" id="981085"/>
    <lineage>
        <taxon>Eukaryota</taxon>
        <taxon>Viridiplantae</taxon>
        <taxon>Streptophyta</taxon>
        <taxon>Embryophyta</taxon>
        <taxon>Tracheophyta</taxon>
        <taxon>Spermatophyta</taxon>
        <taxon>Magnoliopsida</taxon>
        <taxon>eudicotyledons</taxon>
        <taxon>Gunneridae</taxon>
        <taxon>Pentapetalae</taxon>
        <taxon>rosids</taxon>
        <taxon>fabids</taxon>
        <taxon>Rosales</taxon>
        <taxon>Moraceae</taxon>
        <taxon>Moreae</taxon>
        <taxon>Morus</taxon>
    </lineage>
</organism>
<name>W9RU15_9ROSA</name>
<dbReference type="AlphaFoldDB" id="W9RU15"/>
<sequence>MVVSISSFQARSRESNLGDGVSRTISSPLLSYDDIPERISSPLATIVILEGENVSERLV</sequence>
<evidence type="ECO:0000313" key="2">
    <source>
        <dbReference type="Proteomes" id="UP000030645"/>
    </source>
</evidence>
<dbReference type="Proteomes" id="UP000030645">
    <property type="component" value="Unassembled WGS sequence"/>
</dbReference>
<protein>
    <submittedName>
        <fullName evidence="1">Uncharacterized protein</fullName>
    </submittedName>
</protein>